<reference evidence="1" key="2">
    <citation type="submission" date="2020-09" db="EMBL/GenBank/DDBJ databases">
        <authorList>
            <person name="Sun Q."/>
            <person name="Kim S."/>
        </authorList>
    </citation>
    <scope>NUCLEOTIDE SEQUENCE</scope>
    <source>
        <strain evidence="1">KCTC 23224</strain>
    </source>
</reference>
<name>A0A8J3G5M2_9BACT</name>
<sequence length="272" mass="31294">MYVVELLRLKITGASTKSNKINFIAIKSANQTDMRYFILMILLFASTISHGQKLEGVYMGDLIGEQNMLIIEKEKDHYLVTIQSGKNHSIIMIGKKTENKIKFGLPLDSGEELEVVASRKDELLSLVFELEKKTYHVYFEPVRKTSFDSKSISSNHLKDERLIGTWVEKQTFTLEGILDKELDNSSKNYKFTYTNDGRIIPESRVFRDLAKKHGHKFEFSDIPSIYWSTSDHAILYTEIPSISQTMQSTYQISGDSLTITEEKVKRVFVKIK</sequence>
<dbReference type="AlphaFoldDB" id="A0A8J3G5M2"/>
<proteinExistence type="predicted"/>
<evidence type="ECO:0000313" key="1">
    <source>
        <dbReference type="EMBL" id="GHB37438.1"/>
    </source>
</evidence>
<comment type="caution">
    <text evidence="1">The sequence shown here is derived from an EMBL/GenBank/DDBJ whole genome shotgun (WGS) entry which is preliminary data.</text>
</comment>
<reference evidence="1" key="1">
    <citation type="journal article" date="2014" name="Int. J. Syst. Evol. Microbiol.">
        <title>Complete genome sequence of Corynebacterium casei LMG S-19264T (=DSM 44701T), isolated from a smear-ripened cheese.</title>
        <authorList>
            <consortium name="US DOE Joint Genome Institute (JGI-PGF)"/>
            <person name="Walter F."/>
            <person name="Albersmeier A."/>
            <person name="Kalinowski J."/>
            <person name="Ruckert C."/>
        </authorList>
    </citation>
    <scope>NUCLEOTIDE SEQUENCE</scope>
    <source>
        <strain evidence="1">KCTC 23224</strain>
    </source>
</reference>
<organism evidence="1 2">
    <name type="scientific">Mongoliitalea lutea</name>
    <dbReference type="NCBI Taxonomy" id="849756"/>
    <lineage>
        <taxon>Bacteria</taxon>
        <taxon>Pseudomonadati</taxon>
        <taxon>Bacteroidota</taxon>
        <taxon>Cytophagia</taxon>
        <taxon>Cytophagales</taxon>
        <taxon>Cyclobacteriaceae</taxon>
        <taxon>Mongoliitalea</taxon>
    </lineage>
</organism>
<protein>
    <submittedName>
        <fullName evidence="1">Uncharacterized protein</fullName>
    </submittedName>
</protein>
<accession>A0A8J3G5M2</accession>
<keyword evidence="2" id="KW-1185">Reference proteome</keyword>
<dbReference type="Proteomes" id="UP000642809">
    <property type="component" value="Unassembled WGS sequence"/>
</dbReference>
<dbReference type="EMBL" id="BMYF01000010">
    <property type="protein sequence ID" value="GHB37438.1"/>
    <property type="molecule type" value="Genomic_DNA"/>
</dbReference>
<gene>
    <name evidence="1" type="ORF">GCM10008106_18320</name>
</gene>
<evidence type="ECO:0000313" key="2">
    <source>
        <dbReference type="Proteomes" id="UP000642809"/>
    </source>
</evidence>